<evidence type="ECO:0000256" key="2">
    <source>
        <dbReference type="ARBA" id="ARBA00022729"/>
    </source>
</evidence>
<dbReference type="InterPro" id="IPR051317">
    <property type="entry name" value="Gfo/Idh/MocA_oxidoreduct"/>
</dbReference>
<comment type="caution">
    <text evidence="6">The sequence shown here is derived from an EMBL/GenBank/DDBJ whole genome shotgun (WGS) entry which is preliminary data.</text>
</comment>
<dbReference type="NCBIfam" id="NF008607">
    <property type="entry name" value="PRK11579.1"/>
    <property type="match status" value="1"/>
</dbReference>
<comment type="similarity">
    <text evidence="1">Belongs to the Gfo/Idh/MocA family.</text>
</comment>
<sequence>MSNPIRTAVIGFGLSARVFHLPFIQALAGFNLTAISSSQYEAVREAYPGIVCFSDARQLIDQADCELVVITAPNQAHFALAHYALSQGKHVLVEKPLTVTSQEARQLIELVKHTGKVLAPFHNRRWDGDFLTVKQLIQQGQLGEIKLFESHFDRFRPVPQQRWREDAQMGSGILYDLGPHLIDQTLTLFGPPEAITARVLAMRPDAQAVDYFHLQLHYPDKEVVLHADPYQAGPNPRFKVQGDKATYIKFGLDPQEERLRAGILPIESNWAGETVQQFGTLYLPNESKVIATQMGGYQHLFSNIADAINNNAPLQVNAEQALMGIEIIESALQSQLQGRTLAFRS</sequence>
<dbReference type="RefSeq" id="WP_206593766.1">
    <property type="nucleotide sequence ID" value="NZ_JAFKCS010000006.1"/>
</dbReference>
<feature type="domain" description="Gfo/Idh/MocA-like oxidoreductase N-terminal" evidence="4">
    <location>
        <begin position="5"/>
        <end position="120"/>
    </location>
</feature>
<dbReference type="InterPro" id="IPR004104">
    <property type="entry name" value="Gfo/Idh/MocA-like_OxRdtase_C"/>
</dbReference>
<proteinExistence type="inferred from homology"/>
<dbReference type="PANTHER" id="PTHR43708">
    <property type="entry name" value="CONSERVED EXPRESSED OXIDOREDUCTASE (EUROFUNG)"/>
    <property type="match status" value="1"/>
</dbReference>
<dbReference type="Proteomes" id="UP000663992">
    <property type="component" value="Unassembled WGS sequence"/>
</dbReference>
<reference evidence="6 7" key="1">
    <citation type="submission" date="2021-03" db="EMBL/GenBank/DDBJ databases">
        <title>novel species isolated from a fishpond in China.</title>
        <authorList>
            <person name="Lu H."/>
            <person name="Cai Z."/>
        </authorList>
    </citation>
    <scope>NUCLEOTIDE SEQUENCE [LARGE SCALE GENOMIC DNA]</scope>
    <source>
        <strain evidence="6 7">Y57</strain>
    </source>
</reference>
<dbReference type="PANTHER" id="PTHR43708:SF5">
    <property type="entry name" value="CONSERVED EXPRESSED OXIDOREDUCTASE (EUROFUNG)-RELATED"/>
    <property type="match status" value="1"/>
</dbReference>
<dbReference type="Pfam" id="PF01408">
    <property type="entry name" value="GFO_IDH_MocA"/>
    <property type="match status" value="1"/>
</dbReference>
<keyword evidence="7" id="KW-1185">Reference proteome</keyword>
<evidence type="ECO:0000256" key="3">
    <source>
        <dbReference type="ARBA" id="ARBA00023002"/>
    </source>
</evidence>
<name>A0ABS3CS45_9ALTE</name>
<dbReference type="Gene3D" id="3.40.50.720">
    <property type="entry name" value="NAD(P)-binding Rossmann-like Domain"/>
    <property type="match status" value="1"/>
</dbReference>
<dbReference type="EMBL" id="JAFKCS010000006">
    <property type="protein sequence ID" value="MBN7819933.1"/>
    <property type="molecule type" value="Genomic_DNA"/>
</dbReference>
<evidence type="ECO:0000259" key="4">
    <source>
        <dbReference type="Pfam" id="PF01408"/>
    </source>
</evidence>
<accession>A0ABS3CS45</accession>
<gene>
    <name evidence="6" type="ORF">J0A65_08645</name>
</gene>
<dbReference type="Gene3D" id="3.30.360.10">
    <property type="entry name" value="Dihydrodipicolinate Reductase, domain 2"/>
    <property type="match status" value="1"/>
</dbReference>
<keyword evidence="3" id="KW-0560">Oxidoreductase</keyword>
<feature type="domain" description="Gfo/Idh/MocA-like oxidoreductase C-terminal" evidence="5">
    <location>
        <begin position="134"/>
        <end position="341"/>
    </location>
</feature>
<keyword evidence="2" id="KW-0732">Signal</keyword>
<evidence type="ECO:0000313" key="7">
    <source>
        <dbReference type="Proteomes" id="UP000663992"/>
    </source>
</evidence>
<evidence type="ECO:0000256" key="1">
    <source>
        <dbReference type="ARBA" id="ARBA00010928"/>
    </source>
</evidence>
<protein>
    <submittedName>
        <fullName evidence="6">Oxidoreductase</fullName>
    </submittedName>
</protein>
<dbReference type="InterPro" id="IPR000683">
    <property type="entry name" value="Gfo/Idh/MocA-like_OxRdtase_N"/>
</dbReference>
<organism evidence="6 7">
    <name type="scientific">Bowmanella yangjiangensis</name>
    <dbReference type="NCBI Taxonomy" id="2811230"/>
    <lineage>
        <taxon>Bacteria</taxon>
        <taxon>Pseudomonadati</taxon>
        <taxon>Pseudomonadota</taxon>
        <taxon>Gammaproteobacteria</taxon>
        <taxon>Alteromonadales</taxon>
        <taxon>Alteromonadaceae</taxon>
        <taxon>Bowmanella</taxon>
    </lineage>
</organism>
<dbReference type="Pfam" id="PF02894">
    <property type="entry name" value="GFO_IDH_MocA_C"/>
    <property type="match status" value="1"/>
</dbReference>
<dbReference type="InterPro" id="IPR036291">
    <property type="entry name" value="NAD(P)-bd_dom_sf"/>
</dbReference>
<evidence type="ECO:0000259" key="5">
    <source>
        <dbReference type="Pfam" id="PF02894"/>
    </source>
</evidence>
<evidence type="ECO:0000313" key="6">
    <source>
        <dbReference type="EMBL" id="MBN7819933.1"/>
    </source>
</evidence>
<dbReference type="SUPFAM" id="SSF51735">
    <property type="entry name" value="NAD(P)-binding Rossmann-fold domains"/>
    <property type="match status" value="1"/>
</dbReference>